<evidence type="ECO:0000313" key="2">
    <source>
        <dbReference type="EMBL" id="QIG72720.1"/>
    </source>
</evidence>
<feature type="compositionally biased region" description="Basic and acidic residues" evidence="1">
    <location>
        <begin position="63"/>
        <end position="79"/>
    </location>
</feature>
<evidence type="ECO:0000313" key="3">
    <source>
        <dbReference type="Proteomes" id="UP000655883"/>
    </source>
</evidence>
<sequence length="79" mass="9491">MNGLEKRRRDAVTYRVKYENALDPRKIKRYEAHHTDPVHWAYVEGCDAGYFKYGNRNPYPPGRRHDEYNRGYEISKDEA</sequence>
<dbReference type="EMBL" id="MN988525">
    <property type="protein sequence ID" value="QIG72720.1"/>
    <property type="molecule type" value="Genomic_DNA"/>
</dbReference>
<gene>
    <name evidence="2" type="ORF">EVB97_162</name>
</gene>
<name>A0A7S5UVX3_9CAUD</name>
<proteinExistence type="predicted"/>
<organism evidence="2 3">
    <name type="scientific">Rhizobium phage RHph_Y65</name>
    <dbReference type="NCBI Taxonomy" id="2509785"/>
    <lineage>
        <taxon>Viruses</taxon>
        <taxon>Duplodnaviria</taxon>
        <taxon>Heunggongvirae</taxon>
        <taxon>Uroviricota</taxon>
        <taxon>Caudoviricetes</taxon>
        <taxon>Kleczkowskaviridae</taxon>
        <taxon>Cuauhnahuacvirus</taxon>
        <taxon>Cuauhnahuacvirus Y65</taxon>
    </lineage>
</organism>
<keyword evidence="3" id="KW-1185">Reference proteome</keyword>
<dbReference type="Proteomes" id="UP000655883">
    <property type="component" value="Segment"/>
</dbReference>
<reference evidence="2 3" key="1">
    <citation type="submission" date="2020-01" db="EMBL/GenBank/DDBJ databases">
        <title>Patterns of diversity and host range of bacteriophage communities associated with bean-nodulatin bacteria.</title>
        <authorList>
            <person name="Vann Cauwenberghe J."/>
            <person name="Santamaria R.I."/>
            <person name="Bustos P."/>
            <person name="Juarez S."/>
            <person name="Gonzalez V."/>
        </authorList>
    </citation>
    <scope>NUCLEOTIDE SEQUENCE [LARGE SCALE GENOMIC DNA]</scope>
    <source>
        <strain evidence="3">RHph</strain>
    </source>
</reference>
<accession>A0A7S5UVX3</accession>
<evidence type="ECO:0000256" key="1">
    <source>
        <dbReference type="SAM" id="MobiDB-lite"/>
    </source>
</evidence>
<protein>
    <submittedName>
        <fullName evidence="2">Uncharacterized protein</fullName>
    </submittedName>
</protein>
<feature type="region of interest" description="Disordered" evidence="1">
    <location>
        <begin position="57"/>
        <end position="79"/>
    </location>
</feature>